<evidence type="ECO:0000256" key="1">
    <source>
        <dbReference type="SAM" id="Phobius"/>
    </source>
</evidence>
<dbReference type="Proteomes" id="UP000217210">
    <property type="component" value="Chromosome"/>
</dbReference>
<proteinExistence type="predicted"/>
<feature type="transmembrane region" description="Helical" evidence="1">
    <location>
        <begin position="71"/>
        <end position="95"/>
    </location>
</feature>
<dbReference type="EMBL" id="CP016779">
    <property type="protein sequence ID" value="ASY23838.1"/>
    <property type="molecule type" value="Genomic_DNA"/>
</dbReference>
<evidence type="ECO:0000313" key="2">
    <source>
        <dbReference type="EMBL" id="ASY23838.1"/>
    </source>
</evidence>
<sequence>MAIQILLLLMLTWMSFYDIRFHLIRNIDLFVIFLLLIPNLGNWLFGCLNLSFYLLLNMVAKGVIGAGDIKLSFLLALQLGSVTALVNSLSFTWILGGLYALISRSPAIAFAPFMICGTYLARIL</sequence>
<name>A0A249L424_9ACTN</name>
<organism evidence="2 3">
    <name type="scientific">Candidatus Nanopelagicus abundans</name>
    <dbReference type="NCBI Taxonomy" id="1884916"/>
    <lineage>
        <taxon>Bacteria</taxon>
        <taxon>Bacillati</taxon>
        <taxon>Actinomycetota</taxon>
        <taxon>Actinomycetes</taxon>
        <taxon>Candidatus Nanopelagicales</taxon>
        <taxon>Candidatus Nanopelagicaceae</taxon>
        <taxon>Candidatus Nanopelagicus</taxon>
    </lineage>
</organism>
<accession>A0A249L424</accession>
<gene>
    <name evidence="2" type="ORF">B1sIIB91_02775</name>
</gene>
<feature type="transmembrane region" description="Helical" evidence="1">
    <location>
        <begin position="30"/>
        <end position="59"/>
    </location>
</feature>
<feature type="transmembrane region" description="Helical" evidence="1">
    <location>
        <begin position="101"/>
        <end position="121"/>
    </location>
</feature>
<keyword evidence="1" id="KW-0812">Transmembrane</keyword>
<keyword evidence="1" id="KW-0472">Membrane</keyword>
<protein>
    <recommendedName>
        <fullName evidence="4">Prepilin type IV endopeptidase peptidase domain-containing protein</fullName>
    </recommendedName>
</protein>
<keyword evidence="1" id="KW-1133">Transmembrane helix</keyword>
<evidence type="ECO:0008006" key="4">
    <source>
        <dbReference type="Google" id="ProtNLM"/>
    </source>
</evidence>
<reference evidence="2 3" key="1">
    <citation type="submission" date="2016-07" db="EMBL/GenBank/DDBJ databases">
        <title>High microdiversification within the ubiquitous acI lineage of Actinobacteria.</title>
        <authorList>
            <person name="Neuenschwander S.M."/>
            <person name="Salcher M."/>
            <person name="Ghai R."/>
            <person name="Pernthaler J."/>
        </authorList>
    </citation>
    <scope>NUCLEOTIDE SEQUENCE [LARGE SCALE GENOMIC DNA]</scope>
    <source>
        <strain evidence="2">MMS-IIB-91</strain>
    </source>
</reference>
<keyword evidence="3" id="KW-1185">Reference proteome</keyword>
<evidence type="ECO:0000313" key="3">
    <source>
        <dbReference type="Proteomes" id="UP000217210"/>
    </source>
</evidence>
<dbReference type="RefSeq" id="WP_095688111.1">
    <property type="nucleotide sequence ID" value="NZ_CP016779.1"/>
</dbReference>
<dbReference type="OrthoDB" id="2087435at2"/>
<dbReference type="KEGG" id="nab:B1sIIB91_02775"/>
<dbReference type="AlphaFoldDB" id="A0A249L424"/>